<protein>
    <recommendedName>
        <fullName evidence="3">Lipoprotein MlpA</fullName>
    </recommendedName>
</protein>
<evidence type="ECO:0000313" key="1">
    <source>
        <dbReference type="EMBL" id="REG27010.1"/>
    </source>
</evidence>
<dbReference type="PROSITE" id="PS51257">
    <property type="entry name" value="PROKAR_LIPOPROTEIN"/>
    <property type="match status" value="1"/>
</dbReference>
<organism evidence="1 2">
    <name type="scientific">Archangium gephyra</name>
    <dbReference type="NCBI Taxonomy" id="48"/>
    <lineage>
        <taxon>Bacteria</taxon>
        <taxon>Pseudomonadati</taxon>
        <taxon>Myxococcota</taxon>
        <taxon>Myxococcia</taxon>
        <taxon>Myxococcales</taxon>
        <taxon>Cystobacterineae</taxon>
        <taxon>Archangiaceae</taxon>
        <taxon>Archangium</taxon>
    </lineage>
</organism>
<reference evidence="1 2" key="1">
    <citation type="submission" date="2018-08" db="EMBL/GenBank/DDBJ databases">
        <title>Genomic Encyclopedia of Archaeal and Bacterial Type Strains, Phase II (KMG-II): from individual species to whole genera.</title>
        <authorList>
            <person name="Goeker M."/>
        </authorList>
    </citation>
    <scope>NUCLEOTIDE SEQUENCE [LARGE SCALE GENOMIC DNA]</scope>
    <source>
        <strain evidence="1 2">DSM 2261</strain>
    </source>
</reference>
<dbReference type="Proteomes" id="UP000256345">
    <property type="component" value="Unassembled WGS sequence"/>
</dbReference>
<keyword evidence="2" id="KW-1185">Reference proteome</keyword>
<evidence type="ECO:0000313" key="2">
    <source>
        <dbReference type="Proteomes" id="UP000256345"/>
    </source>
</evidence>
<gene>
    <name evidence="1" type="ORF">ATI61_11016</name>
</gene>
<accession>A0ABX9JTU7</accession>
<evidence type="ECO:0008006" key="3">
    <source>
        <dbReference type="Google" id="ProtNLM"/>
    </source>
</evidence>
<comment type="caution">
    <text evidence="1">The sequence shown here is derived from an EMBL/GenBank/DDBJ whole genome shotgun (WGS) entry which is preliminary data.</text>
</comment>
<name>A0ABX9JTU7_9BACT</name>
<sequence length="227" mass="24506">MTRHLLRLTTAATLLVSCDTRQPAVGCPIQGVEWVATYKPVETNTCPELPGELLGLQKYAQPSGEQLLALKPRTLNAMDPTDALDPEHPPYALGVLPAEADAEGFCTIPLLSIAEKQVASVPEPSLPTHALYRWSNVRLVALPEAPGTQLLADLEYTADGCTARYEVWAMWPGNIGCADEDSPREPDDSLCQQSRSIPRGFAVTCDPSLLRCVPAQRPPSLRSAPAP</sequence>
<dbReference type="EMBL" id="QUMU01000010">
    <property type="protein sequence ID" value="REG27010.1"/>
    <property type="molecule type" value="Genomic_DNA"/>
</dbReference>
<dbReference type="RefSeq" id="WP_047859573.1">
    <property type="nucleotide sequence ID" value="NZ_CP011509.1"/>
</dbReference>
<proteinExistence type="predicted"/>